<name>A0A9P6UVQ6_9FUNG</name>
<comment type="caution">
    <text evidence="1">The sequence shown here is derived from an EMBL/GenBank/DDBJ whole genome shotgun (WGS) entry which is preliminary data.</text>
</comment>
<accession>A0A9P6UVQ6</accession>
<reference evidence="1" key="1">
    <citation type="journal article" date="2020" name="Fungal Divers.">
        <title>Resolving the Mortierellaceae phylogeny through synthesis of multi-gene phylogenetics and phylogenomics.</title>
        <authorList>
            <person name="Vandepol N."/>
            <person name="Liber J."/>
            <person name="Desiro A."/>
            <person name="Na H."/>
            <person name="Kennedy M."/>
            <person name="Barry K."/>
            <person name="Grigoriev I.V."/>
            <person name="Miller A.N."/>
            <person name="O'Donnell K."/>
            <person name="Stajich J.E."/>
            <person name="Bonito G."/>
        </authorList>
    </citation>
    <scope>NUCLEOTIDE SEQUENCE</scope>
    <source>
        <strain evidence="1">NVP60</strain>
    </source>
</reference>
<dbReference type="OrthoDB" id="2409346at2759"/>
<evidence type="ECO:0000313" key="2">
    <source>
        <dbReference type="Proteomes" id="UP000823405"/>
    </source>
</evidence>
<gene>
    <name evidence="1" type="ORF">BGZ97_001894</name>
</gene>
<organism evidence="1 2">
    <name type="scientific">Linnemannia gamsii</name>
    <dbReference type="NCBI Taxonomy" id="64522"/>
    <lineage>
        <taxon>Eukaryota</taxon>
        <taxon>Fungi</taxon>
        <taxon>Fungi incertae sedis</taxon>
        <taxon>Mucoromycota</taxon>
        <taxon>Mortierellomycotina</taxon>
        <taxon>Mortierellomycetes</taxon>
        <taxon>Mortierellales</taxon>
        <taxon>Mortierellaceae</taxon>
        <taxon>Linnemannia</taxon>
    </lineage>
</organism>
<dbReference type="AlphaFoldDB" id="A0A9P6UVQ6"/>
<protein>
    <submittedName>
        <fullName evidence="1">Uncharacterized protein</fullName>
    </submittedName>
</protein>
<dbReference type="EMBL" id="JAAAIN010000014">
    <property type="protein sequence ID" value="KAG0322982.1"/>
    <property type="molecule type" value="Genomic_DNA"/>
</dbReference>
<sequence length="341" mass="38549">MTNLRAQDRLHLPPYALAADSHQHSAVANMSGDIVLRLNMINYGAMVAGFTVPVLASLRMTATVDQINWMNDWPWLLDLIRHSPVLQDLSIESPRHYWKTPLDLDDIIRNPSIREMWIRCQLSELCEVFDTVRAVAATMGSMTGLKVLLVYRSHIQLFTSNLQDGAATILELMSSEPNSALLPPLLKDYGSRLTKLKISNGKLTVPFRIAAAVDQFLLQVDVSRIQHIELECSSLTESMCCGLLCVLNHPSFPVTPVHFSVKVDIEWKKSKLCEDITQFIVACSRWLTEVLVETLDLARWKEAFLAIGKNLILQDSITKSYDNRHAVRMAEKINDNIFLHV</sequence>
<dbReference type="Proteomes" id="UP000823405">
    <property type="component" value="Unassembled WGS sequence"/>
</dbReference>
<proteinExistence type="predicted"/>
<evidence type="ECO:0000313" key="1">
    <source>
        <dbReference type="EMBL" id="KAG0322982.1"/>
    </source>
</evidence>
<keyword evidence="2" id="KW-1185">Reference proteome</keyword>